<dbReference type="InterPro" id="IPR009056">
    <property type="entry name" value="Cyt_c-like_dom"/>
</dbReference>
<feature type="compositionally biased region" description="Gly residues" evidence="7">
    <location>
        <begin position="194"/>
        <end position="205"/>
    </location>
</feature>
<dbReference type="RefSeq" id="WP_200340018.1">
    <property type="nucleotide sequence ID" value="NZ_NRRL01000013.1"/>
</dbReference>
<dbReference type="Gene3D" id="1.10.760.10">
    <property type="entry name" value="Cytochrome c-like domain"/>
    <property type="match status" value="2"/>
</dbReference>
<feature type="domain" description="Cytochrome c" evidence="8">
    <location>
        <begin position="76"/>
        <end position="176"/>
    </location>
</feature>
<evidence type="ECO:0000256" key="3">
    <source>
        <dbReference type="ARBA" id="ARBA00022723"/>
    </source>
</evidence>
<evidence type="ECO:0000313" key="9">
    <source>
        <dbReference type="EMBL" id="MBK1667853.1"/>
    </source>
</evidence>
<feature type="domain" description="Cytochrome c" evidence="8">
    <location>
        <begin position="280"/>
        <end position="380"/>
    </location>
</feature>
<feature type="compositionally biased region" description="Low complexity" evidence="7">
    <location>
        <begin position="206"/>
        <end position="232"/>
    </location>
</feature>
<evidence type="ECO:0000256" key="5">
    <source>
        <dbReference type="ARBA" id="ARBA00023004"/>
    </source>
</evidence>
<evidence type="ECO:0000256" key="2">
    <source>
        <dbReference type="ARBA" id="ARBA00022617"/>
    </source>
</evidence>
<evidence type="ECO:0000313" key="10">
    <source>
        <dbReference type="Proteomes" id="UP001296873"/>
    </source>
</evidence>
<dbReference type="InterPro" id="IPR036909">
    <property type="entry name" value="Cyt_c-like_dom_sf"/>
</dbReference>
<feature type="region of interest" description="Disordered" evidence="7">
    <location>
        <begin position="175"/>
        <end position="281"/>
    </location>
</feature>
<dbReference type="PANTHER" id="PTHR11961">
    <property type="entry name" value="CYTOCHROME C"/>
    <property type="match status" value="1"/>
</dbReference>
<protein>
    <recommendedName>
        <fullName evidence="8">Cytochrome c domain-containing protein</fullName>
    </recommendedName>
</protein>
<keyword evidence="4" id="KW-0249">Electron transport</keyword>
<evidence type="ECO:0000259" key="8">
    <source>
        <dbReference type="PROSITE" id="PS51007"/>
    </source>
</evidence>
<sequence>MSLELNKIAAAVLTAGVVAMGTGFVANLLVNPHAPEEPVYKVALKNGTGGGGSASGGGSGGQEEQAPDLATLLANASASEGEQSVRACAACHSFNKGGPNKIGPNLYDVIGADIASVEDFNYSDALSSKEGDWTYEKMNAWLKNPSGWASGTSMTYPGIKDAQKRADVIAYLRQQSDNPPPLPEPEAQTAEASGSGGQSADGGGDQQAADGSGAGDMQSGGTQSADMPSSGSGDAGSGGQAARQTAGESQTAEADTAKATGGGDSGSGGGSALRQQIASADPSAGQSAAAVCSACHSWNQGGPNKVGPNLYDVIGSDIASVDGFNYSDALASKEGEWTLQKMNAWLANPNKFASGNRMTYPGVKDDKKRHAIIAYMLQQSDQGGSQ</sequence>
<accession>A0ABS1DDM1</accession>
<keyword evidence="5 6" id="KW-0408">Iron</keyword>
<reference evidence="9 10" key="1">
    <citation type="journal article" date="2020" name="Microorganisms">
        <title>Osmotic Adaptation and Compatible Solute Biosynthesis of Phototrophic Bacteria as Revealed from Genome Analyses.</title>
        <authorList>
            <person name="Imhoff J.F."/>
            <person name="Rahn T."/>
            <person name="Kunzel S."/>
            <person name="Keller A."/>
            <person name="Neulinger S.C."/>
        </authorList>
    </citation>
    <scope>NUCLEOTIDE SEQUENCE [LARGE SCALE GENOMIC DNA]</scope>
    <source>
        <strain evidence="9 10">DSM 9895</strain>
    </source>
</reference>
<feature type="compositionally biased region" description="Gly residues" evidence="7">
    <location>
        <begin position="260"/>
        <end position="271"/>
    </location>
</feature>
<keyword evidence="3 6" id="KW-0479">Metal-binding</keyword>
<keyword evidence="10" id="KW-1185">Reference proteome</keyword>
<name>A0ABS1DDM1_9PROT</name>
<comment type="caution">
    <text evidence="9">The sequence shown here is derived from an EMBL/GenBank/DDBJ whole genome shotgun (WGS) entry which is preliminary data.</text>
</comment>
<dbReference type="Proteomes" id="UP001296873">
    <property type="component" value="Unassembled WGS sequence"/>
</dbReference>
<gene>
    <name evidence="9" type="ORF">CKO28_07375</name>
</gene>
<evidence type="ECO:0000256" key="4">
    <source>
        <dbReference type="ARBA" id="ARBA00022982"/>
    </source>
</evidence>
<dbReference type="InterPro" id="IPR002327">
    <property type="entry name" value="Cyt_c_1A/1B"/>
</dbReference>
<evidence type="ECO:0000256" key="7">
    <source>
        <dbReference type="SAM" id="MobiDB-lite"/>
    </source>
</evidence>
<keyword evidence="1" id="KW-0813">Transport</keyword>
<dbReference type="SUPFAM" id="SSF46626">
    <property type="entry name" value="Cytochrome c"/>
    <property type="match status" value="2"/>
</dbReference>
<evidence type="ECO:0000256" key="6">
    <source>
        <dbReference type="PROSITE-ProRule" id="PRU00433"/>
    </source>
</evidence>
<organism evidence="9 10">
    <name type="scientific">Rhodovibrio sodomensis</name>
    <dbReference type="NCBI Taxonomy" id="1088"/>
    <lineage>
        <taxon>Bacteria</taxon>
        <taxon>Pseudomonadati</taxon>
        <taxon>Pseudomonadota</taxon>
        <taxon>Alphaproteobacteria</taxon>
        <taxon>Rhodospirillales</taxon>
        <taxon>Rhodovibrionaceae</taxon>
        <taxon>Rhodovibrio</taxon>
    </lineage>
</organism>
<dbReference type="PROSITE" id="PS51007">
    <property type="entry name" value="CYTC"/>
    <property type="match status" value="2"/>
</dbReference>
<proteinExistence type="predicted"/>
<evidence type="ECO:0000256" key="1">
    <source>
        <dbReference type="ARBA" id="ARBA00022448"/>
    </source>
</evidence>
<dbReference type="Pfam" id="PF00034">
    <property type="entry name" value="Cytochrom_C"/>
    <property type="match status" value="1"/>
</dbReference>
<dbReference type="PRINTS" id="PR00604">
    <property type="entry name" value="CYTCHRMECIAB"/>
</dbReference>
<dbReference type="EMBL" id="NRRL01000013">
    <property type="protein sequence ID" value="MBK1667853.1"/>
    <property type="molecule type" value="Genomic_DNA"/>
</dbReference>
<keyword evidence="2 6" id="KW-0349">Heme</keyword>